<protein>
    <recommendedName>
        <fullName evidence="5">RxLR effector protein</fullName>
    </recommendedName>
</protein>
<organism evidence="6 7">
    <name type="scientific">Phytophthora palmivora</name>
    <dbReference type="NCBI Taxonomy" id="4796"/>
    <lineage>
        <taxon>Eukaryota</taxon>
        <taxon>Sar</taxon>
        <taxon>Stramenopiles</taxon>
        <taxon>Oomycota</taxon>
        <taxon>Peronosporomycetes</taxon>
        <taxon>Peronosporales</taxon>
        <taxon>Peronosporaceae</taxon>
        <taxon>Phytophthora</taxon>
    </lineage>
</organism>
<dbReference type="Proteomes" id="UP000237271">
    <property type="component" value="Unassembled WGS sequence"/>
</dbReference>
<feature type="signal peptide" evidence="5">
    <location>
        <begin position="1"/>
        <end position="20"/>
    </location>
</feature>
<comment type="caution">
    <text evidence="6">The sequence shown here is derived from an EMBL/GenBank/DDBJ whole genome shotgun (WGS) entry which is preliminary data.</text>
</comment>
<name>A0A2P4X3I8_9STRA</name>
<keyword evidence="7" id="KW-1185">Reference proteome</keyword>
<evidence type="ECO:0000256" key="3">
    <source>
        <dbReference type="ARBA" id="ARBA00022525"/>
    </source>
</evidence>
<dbReference type="EMBL" id="NCKW01016934">
    <property type="protein sequence ID" value="POM60122.1"/>
    <property type="molecule type" value="Genomic_DNA"/>
</dbReference>
<reference evidence="6 7" key="1">
    <citation type="journal article" date="2017" name="Genome Biol. Evol.">
        <title>Phytophthora megakarya and P. palmivora, closely related causal agents of cacao black pod rot, underwent increases in genome sizes and gene numbers by different mechanisms.</title>
        <authorList>
            <person name="Ali S.S."/>
            <person name="Shao J."/>
            <person name="Lary D.J."/>
            <person name="Kronmiller B."/>
            <person name="Shen D."/>
            <person name="Strem M.D."/>
            <person name="Amoako-Attah I."/>
            <person name="Akrofi A.Y."/>
            <person name="Begoude B.A."/>
            <person name="Ten Hoopen G.M."/>
            <person name="Coulibaly K."/>
            <person name="Kebe B.I."/>
            <person name="Melnick R.L."/>
            <person name="Guiltinan M.J."/>
            <person name="Tyler B.M."/>
            <person name="Meinhardt L.W."/>
            <person name="Bailey B.A."/>
        </authorList>
    </citation>
    <scope>NUCLEOTIDE SEQUENCE [LARGE SCALE GENOMIC DNA]</scope>
    <source>
        <strain evidence="7">sbr112.9</strain>
    </source>
</reference>
<accession>A0A2P4X3I8</accession>
<proteinExistence type="inferred from homology"/>
<evidence type="ECO:0000313" key="7">
    <source>
        <dbReference type="Proteomes" id="UP000237271"/>
    </source>
</evidence>
<comment type="subcellular location">
    <subcellularLocation>
        <location evidence="1 5">Secreted</location>
    </subcellularLocation>
</comment>
<comment type="function">
    <text evidence="5">Effector that suppresses plant defense responses during pathogen infection.</text>
</comment>
<dbReference type="Pfam" id="PF16810">
    <property type="entry name" value="RXLR"/>
    <property type="match status" value="1"/>
</dbReference>
<gene>
    <name evidence="6" type="ORF">PHPALM_31059</name>
</gene>
<comment type="similarity">
    <text evidence="2 5">Belongs to the RxLR effector family.</text>
</comment>
<sequence length="174" mass="19680">MRSRFILLAVATSLLLYSDAALIAVAEDQNPIRRASGPGLVLDRITSNARFLRAREGTNDEDLNDEERATLDRVVSDLSENAVGAVKTLSRSKSLSASNPADDIPQLKKFLAGIEDENSKLFKHISEEMKVDKVAMRDMLNLQHKMKTMTMDEPANDKSFLLWMYFKRYIDQSR</sequence>
<feature type="chain" id="PRO_5044953297" description="RxLR effector protein" evidence="5">
    <location>
        <begin position="21"/>
        <end position="174"/>
    </location>
</feature>
<evidence type="ECO:0000256" key="5">
    <source>
        <dbReference type="RuleBase" id="RU367124"/>
    </source>
</evidence>
<evidence type="ECO:0000256" key="2">
    <source>
        <dbReference type="ARBA" id="ARBA00010400"/>
    </source>
</evidence>
<keyword evidence="4 5" id="KW-0732">Signal</keyword>
<comment type="domain">
    <text evidence="5">The RxLR-dEER motif acts to carry the protein into the host cell cytoplasm through binding to cell surface phosphatidylinositol-3-phosphate.</text>
</comment>
<evidence type="ECO:0000313" key="6">
    <source>
        <dbReference type="EMBL" id="POM60122.1"/>
    </source>
</evidence>
<dbReference type="AlphaFoldDB" id="A0A2P4X3I8"/>
<keyword evidence="3 5" id="KW-0964">Secreted</keyword>
<evidence type="ECO:0000256" key="1">
    <source>
        <dbReference type="ARBA" id="ARBA00004613"/>
    </source>
</evidence>
<evidence type="ECO:0000256" key="4">
    <source>
        <dbReference type="ARBA" id="ARBA00022729"/>
    </source>
</evidence>
<dbReference type="InterPro" id="IPR031825">
    <property type="entry name" value="RXLR"/>
</dbReference>